<dbReference type="OrthoDB" id="1939808at2"/>
<comment type="caution">
    <text evidence="2">The sequence shown here is derived from an EMBL/GenBank/DDBJ whole genome shotgun (WGS) entry which is preliminary data.</text>
</comment>
<protein>
    <recommendedName>
        <fullName evidence="4">DUF1540 domain-containing protein</fullName>
    </recommendedName>
</protein>
<accession>A0A2T0B6H6</accession>
<dbReference type="AlphaFoldDB" id="A0A2T0B6H6"/>
<name>A0A2T0B6H6_9CLOT</name>
<keyword evidence="1" id="KW-0732">Signal</keyword>
<gene>
    <name evidence="2" type="ORF">CLLU_35020</name>
</gene>
<feature type="chain" id="PRO_5015468340" description="DUF1540 domain-containing protein" evidence="1">
    <location>
        <begin position="31"/>
        <end position="83"/>
    </location>
</feature>
<keyword evidence="3" id="KW-1185">Reference proteome</keyword>
<reference evidence="2 3" key="1">
    <citation type="submission" date="2018-03" db="EMBL/GenBank/DDBJ databases">
        <title>Genome sequence of Clostridium luticellarii DSM 29923.</title>
        <authorList>
            <person name="Poehlein A."/>
            <person name="Daniel R."/>
        </authorList>
    </citation>
    <scope>NUCLEOTIDE SEQUENCE [LARGE SCALE GENOMIC DNA]</scope>
    <source>
        <strain evidence="2 3">DSM 29923</strain>
    </source>
</reference>
<evidence type="ECO:0000313" key="3">
    <source>
        <dbReference type="Proteomes" id="UP000237798"/>
    </source>
</evidence>
<evidence type="ECO:0008006" key="4">
    <source>
        <dbReference type="Google" id="ProtNLM"/>
    </source>
</evidence>
<dbReference type="RefSeq" id="WP_106011039.1">
    <property type="nucleotide sequence ID" value="NZ_JALCPJ010000018.1"/>
</dbReference>
<organism evidence="2 3">
    <name type="scientific">Clostridium luticellarii</name>
    <dbReference type="NCBI Taxonomy" id="1691940"/>
    <lineage>
        <taxon>Bacteria</taxon>
        <taxon>Bacillati</taxon>
        <taxon>Bacillota</taxon>
        <taxon>Clostridia</taxon>
        <taxon>Eubacteriales</taxon>
        <taxon>Clostridiaceae</taxon>
        <taxon>Clostridium</taxon>
    </lineage>
</organism>
<dbReference type="EMBL" id="PVXP01000103">
    <property type="protein sequence ID" value="PRR79508.1"/>
    <property type="molecule type" value="Genomic_DNA"/>
</dbReference>
<evidence type="ECO:0000256" key="1">
    <source>
        <dbReference type="SAM" id="SignalP"/>
    </source>
</evidence>
<dbReference type="Proteomes" id="UP000237798">
    <property type="component" value="Unassembled WGS sequence"/>
</dbReference>
<evidence type="ECO:0000313" key="2">
    <source>
        <dbReference type="EMBL" id="PRR79508.1"/>
    </source>
</evidence>
<proteinExistence type="predicted"/>
<sequence length="83" mass="8736">MLKIKHKLISSLIVAAPLLLNAGAVTTVHASSINNKSCAAYNSVCKSAKSNNCTTINGVQYDCSKLIQSTCSDVNGSVYNCIK</sequence>
<feature type="signal peptide" evidence="1">
    <location>
        <begin position="1"/>
        <end position="30"/>
    </location>
</feature>